<feature type="non-terminal residue" evidence="1">
    <location>
        <position position="1"/>
    </location>
</feature>
<protein>
    <submittedName>
        <fullName evidence="1">Uncharacterized protein</fullName>
    </submittedName>
</protein>
<dbReference type="AlphaFoldDB" id="A0AAV4USG8"/>
<dbReference type="Proteomes" id="UP001054837">
    <property type="component" value="Unassembled WGS sequence"/>
</dbReference>
<comment type="caution">
    <text evidence="1">The sequence shown here is derived from an EMBL/GenBank/DDBJ whole genome shotgun (WGS) entry which is preliminary data.</text>
</comment>
<proteinExistence type="predicted"/>
<name>A0AAV4USG8_9ARAC</name>
<organism evidence="1 2">
    <name type="scientific">Caerostris darwini</name>
    <dbReference type="NCBI Taxonomy" id="1538125"/>
    <lineage>
        <taxon>Eukaryota</taxon>
        <taxon>Metazoa</taxon>
        <taxon>Ecdysozoa</taxon>
        <taxon>Arthropoda</taxon>
        <taxon>Chelicerata</taxon>
        <taxon>Arachnida</taxon>
        <taxon>Araneae</taxon>
        <taxon>Araneomorphae</taxon>
        <taxon>Entelegynae</taxon>
        <taxon>Araneoidea</taxon>
        <taxon>Araneidae</taxon>
        <taxon>Caerostris</taxon>
    </lineage>
</organism>
<gene>
    <name evidence="1" type="ORF">CDAR_243401</name>
</gene>
<keyword evidence="2" id="KW-1185">Reference proteome</keyword>
<evidence type="ECO:0000313" key="2">
    <source>
        <dbReference type="Proteomes" id="UP001054837"/>
    </source>
</evidence>
<sequence length="152" mass="17001">GFFDNFGQNHNWYRSWKAVGPFQLDRNRPNFTRPQTHENLTNKNNHTYIRLERLPHLIDEVAYSISDLVEGDDQHPVIRLPFTSGTLSCHCPSPPLLGSVRGCHSLAFGSDALRTSAPAAPAHHHFRSVTLLHVSAASERHLRALSKSESSG</sequence>
<accession>A0AAV4USG8</accession>
<dbReference type="EMBL" id="BPLQ01011849">
    <property type="protein sequence ID" value="GIY60737.1"/>
    <property type="molecule type" value="Genomic_DNA"/>
</dbReference>
<reference evidence="1 2" key="1">
    <citation type="submission" date="2021-06" db="EMBL/GenBank/DDBJ databases">
        <title>Caerostris darwini draft genome.</title>
        <authorList>
            <person name="Kono N."/>
            <person name="Arakawa K."/>
        </authorList>
    </citation>
    <scope>NUCLEOTIDE SEQUENCE [LARGE SCALE GENOMIC DNA]</scope>
</reference>
<evidence type="ECO:0000313" key="1">
    <source>
        <dbReference type="EMBL" id="GIY60737.1"/>
    </source>
</evidence>